<feature type="region of interest" description="Disordered" evidence="1">
    <location>
        <begin position="115"/>
        <end position="152"/>
    </location>
</feature>
<proteinExistence type="predicted"/>
<organism evidence="2 3">
    <name type="scientific">Gonium pectorale</name>
    <name type="common">Green alga</name>
    <dbReference type="NCBI Taxonomy" id="33097"/>
    <lineage>
        <taxon>Eukaryota</taxon>
        <taxon>Viridiplantae</taxon>
        <taxon>Chlorophyta</taxon>
        <taxon>core chlorophytes</taxon>
        <taxon>Chlorophyceae</taxon>
        <taxon>CS clade</taxon>
        <taxon>Chlamydomonadales</taxon>
        <taxon>Volvocaceae</taxon>
        <taxon>Gonium</taxon>
    </lineage>
</organism>
<accession>A0A150H2Y4</accession>
<evidence type="ECO:0000313" key="2">
    <source>
        <dbReference type="EMBL" id="KXZ56198.1"/>
    </source>
</evidence>
<evidence type="ECO:0000256" key="1">
    <source>
        <dbReference type="SAM" id="MobiDB-lite"/>
    </source>
</evidence>
<dbReference type="EMBL" id="LSYV01000002">
    <property type="protein sequence ID" value="KXZ56198.1"/>
    <property type="molecule type" value="Genomic_DNA"/>
</dbReference>
<protein>
    <submittedName>
        <fullName evidence="2">Uncharacterized protein</fullName>
    </submittedName>
</protein>
<name>A0A150H2Y4_GONPE</name>
<keyword evidence="3" id="KW-1185">Reference proteome</keyword>
<comment type="caution">
    <text evidence="2">The sequence shown here is derived from an EMBL/GenBank/DDBJ whole genome shotgun (WGS) entry which is preliminary data.</text>
</comment>
<feature type="compositionally biased region" description="Basic and acidic residues" evidence="1">
    <location>
        <begin position="44"/>
        <end position="53"/>
    </location>
</feature>
<dbReference type="AlphaFoldDB" id="A0A150H2Y4"/>
<evidence type="ECO:0000313" key="3">
    <source>
        <dbReference type="Proteomes" id="UP000075714"/>
    </source>
</evidence>
<feature type="region of interest" description="Disordered" evidence="1">
    <location>
        <begin position="1"/>
        <end position="96"/>
    </location>
</feature>
<dbReference type="Proteomes" id="UP000075714">
    <property type="component" value="Unassembled WGS sequence"/>
</dbReference>
<reference evidence="3" key="1">
    <citation type="journal article" date="2016" name="Nat. Commun.">
        <title>The Gonium pectorale genome demonstrates co-option of cell cycle regulation during the evolution of multicellularity.</title>
        <authorList>
            <person name="Hanschen E.R."/>
            <person name="Marriage T.N."/>
            <person name="Ferris P.J."/>
            <person name="Hamaji T."/>
            <person name="Toyoda A."/>
            <person name="Fujiyama A."/>
            <person name="Neme R."/>
            <person name="Noguchi H."/>
            <person name="Minakuchi Y."/>
            <person name="Suzuki M."/>
            <person name="Kawai-Toyooka H."/>
            <person name="Smith D.R."/>
            <person name="Sparks H."/>
            <person name="Anderson J."/>
            <person name="Bakaric R."/>
            <person name="Luria V."/>
            <person name="Karger A."/>
            <person name="Kirschner M.W."/>
            <person name="Durand P.M."/>
            <person name="Michod R.E."/>
            <person name="Nozaki H."/>
            <person name="Olson B.J."/>
        </authorList>
    </citation>
    <scope>NUCLEOTIDE SEQUENCE [LARGE SCALE GENOMIC DNA]</scope>
    <source>
        <strain evidence="3">NIES-2863</strain>
    </source>
</reference>
<sequence>MSGASRPHHPIDFSIEVNEGFPLPGPSISVDEDFAKRLNLLRELNQREPRPSADAEAGSGGEDKAGSGGPGGKAEQQVEQQDCGTPAGCGTVGGSVEDPAVQAEAAAFAVPEAAARAAEDLDQGGGSQEESGRRGRRRPVCGMNILVDIPVE</sequence>
<gene>
    <name evidence="2" type="ORF">GPECTOR_1g171</name>
</gene>